<evidence type="ECO:0000259" key="4">
    <source>
        <dbReference type="PROSITE" id="PS01124"/>
    </source>
</evidence>
<dbReference type="OrthoDB" id="182534at2"/>
<dbReference type="InterPro" id="IPR014710">
    <property type="entry name" value="RmlC-like_jellyroll"/>
</dbReference>
<dbReference type="Gene3D" id="1.10.10.60">
    <property type="entry name" value="Homeodomain-like"/>
    <property type="match status" value="2"/>
</dbReference>
<dbReference type="Pfam" id="PF02311">
    <property type="entry name" value="AraC_binding"/>
    <property type="match status" value="1"/>
</dbReference>
<accession>A0A7X5C1C3</accession>
<keyword evidence="1" id="KW-0805">Transcription regulation</keyword>
<keyword evidence="6" id="KW-1185">Reference proteome</keyword>
<organism evidence="5 6">
    <name type="scientific">Paenibacillus sacheonensis</name>
    <dbReference type="NCBI Taxonomy" id="742054"/>
    <lineage>
        <taxon>Bacteria</taxon>
        <taxon>Bacillati</taxon>
        <taxon>Bacillota</taxon>
        <taxon>Bacilli</taxon>
        <taxon>Bacillales</taxon>
        <taxon>Paenibacillaceae</taxon>
        <taxon>Paenibacillus</taxon>
    </lineage>
</organism>
<dbReference type="InterPro" id="IPR011051">
    <property type="entry name" value="RmlC_Cupin_sf"/>
</dbReference>
<dbReference type="AlphaFoldDB" id="A0A7X5C1C3"/>
<dbReference type="SUPFAM" id="SSF51182">
    <property type="entry name" value="RmlC-like cupins"/>
    <property type="match status" value="1"/>
</dbReference>
<evidence type="ECO:0000256" key="1">
    <source>
        <dbReference type="ARBA" id="ARBA00023015"/>
    </source>
</evidence>
<proteinExistence type="predicted"/>
<dbReference type="PROSITE" id="PS01124">
    <property type="entry name" value="HTH_ARAC_FAMILY_2"/>
    <property type="match status" value="1"/>
</dbReference>
<dbReference type="Proteomes" id="UP000558113">
    <property type="component" value="Unassembled WGS sequence"/>
</dbReference>
<dbReference type="Gene3D" id="2.60.120.10">
    <property type="entry name" value="Jelly Rolls"/>
    <property type="match status" value="1"/>
</dbReference>
<evidence type="ECO:0000313" key="5">
    <source>
        <dbReference type="EMBL" id="NBC70110.1"/>
    </source>
</evidence>
<dbReference type="GO" id="GO:0003700">
    <property type="term" value="F:DNA-binding transcription factor activity"/>
    <property type="evidence" value="ECO:0007669"/>
    <property type="project" value="InterPro"/>
</dbReference>
<dbReference type="InterPro" id="IPR018060">
    <property type="entry name" value="HTH_AraC"/>
</dbReference>
<name>A0A7X5C1C3_9BACL</name>
<dbReference type="PRINTS" id="PR00032">
    <property type="entry name" value="HTHARAC"/>
</dbReference>
<dbReference type="InterPro" id="IPR003313">
    <property type="entry name" value="AraC-bd"/>
</dbReference>
<dbReference type="SUPFAM" id="SSF46689">
    <property type="entry name" value="Homeodomain-like"/>
    <property type="match status" value="2"/>
</dbReference>
<keyword evidence="2" id="KW-0238">DNA-binding</keyword>
<dbReference type="PANTHER" id="PTHR43280">
    <property type="entry name" value="ARAC-FAMILY TRANSCRIPTIONAL REGULATOR"/>
    <property type="match status" value="1"/>
</dbReference>
<comment type="caution">
    <text evidence="5">The sequence shown here is derived from an EMBL/GenBank/DDBJ whole genome shotgun (WGS) entry which is preliminary data.</text>
</comment>
<protein>
    <submittedName>
        <fullName evidence="5">Helix-turn-helix domain-containing protein</fullName>
    </submittedName>
</protein>
<dbReference type="InterPro" id="IPR020449">
    <property type="entry name" value="Tscrpt_reg_AraC-type_HTH"/>
</dbReference>
<dbReference type="Pfam" id="PF12833">
    <property type="entry name" value="HTH_18"/>
    <property type="match status" value="1"/>
</dbReference>
<dbReference type="InterPro" id="IPR009057">
    <property type="entry name" value="Homeodomain-like_sf"/>
</dbReference>
<sequence>MEELFAGGAIPELVYIGWIERPAREGYQSLYHHHPDFIELLLITRGSAEVRIGSELYQAVAPALVMFNEGEWHEERTNPELPHTMLFLAVKGLRLHGLERGRFHSPGMSPIVLLRENLFSMERQFRELHAEFHAPEGRDPWVIRYKLAALLAEWNRASVKRPPPRVNRASESVMVVQAYIHEHYSEPLTLERLAAVGLLSPYYLSRLFKEATGMAPIQYAIAYRMKAACQYLATTERTTEEIALLVGYESLTHFQQAFKKATGTTPGRYRKQER</sequence>
<gene>
    <name evidence="5" type="ORF">GT003_14020</name>
</gene>
<dbReference type="PANTHER" id="PTHR43280:SF2">
    <property type="entry name" value="HTH-TYPE TRANSCRIPTIONAL REGULATOR EXSA"/>
    <property type="match status" value="1"/>
</dbReference>
<reference evidence="5 6" key="1">
    <citation type="submission" date="2020-01" db="EMBL/GenBank/DDBJ databases">
        <title>Paenibacillus soybeanensis sp. nov. isolated from the nodules of soybean (Glycine max(L.) Merr).</title>
        <authorList>
            <person name="Wang H."/>
        </authorList>
    </citation>
    <scope>NUCLEOTIDE SEQUENCE [LARGE SCALE GENOMIC DNA]</scope>
    <source>
        <strain evidence="5 6">DSM 23054</strain>
    </source>
</reference>
<dbReference type="EMBL" id="JAAAMU010000006">
    <property type="protein sequence ID" value="NBC70110.1"/>
    <property type="molecule type" value="Genomic_DNA"/>
</dbReference>
<evidence type="ECO:0000256" key="2">
    <source>
        <dbReference type="ARBA" id="ARBA00023125"/>
    </source>
</evidence>
<keyword evidence="3" id="KW-0804">Transcription</keyword>
<feature type="domain" description="HTH araC/xylS-type" evidence="4">
    <location>
        <begin position="174"/>
        <end position="272"/>
    </location>
</feature>
<dbReference type="GO" id="GO:0043565">
    <property type="term" value="F:sequence-specific DNA binding"/>
    <property type="evidence" value="ECO:0007669"/>
    <property type="project" value="InterPro"/>
</dbReference>
<evidence type="ECO:0000256" key="3">
    <source>
        <dbReference type="ARBA" id="ARBA00023163"/>
    </source>
</evidence>
<dbReference type="RefSeq" id="WP_161698708.1">
    <property type="nucleotide sequence ID" value="NZ_JAAAMU010000006.1"/>
</dbReference>
<evidence type="ECO:0000313" key="6">
    <source>
        <dbReference type="Proteomes" id="UP000558113"/>
    </source>
</evidence>
<dbReference type="SMART" id="SM00342">
    <property type="entry name" value="HTH_ARAC"/>
    <property type="match status" value="1"/>
</dbReference>